<dbReference type="GO" id="GO:0008911">
    <property type="term" value="F:lactaldehyde dehydrogenase (NAD+) activity"/>
    <property type="evidence" value="ECO:0007669"/>
    <property type="project" value="TreeGrafter"/>
</dbReference>
<feature type="domain" description="Aldehyde dehydrogenase" evidence="7">
    <location>
        <begin position="17"/>
        <end position="473"/>
    </location>
</feature>
<dbReference type="EC" id="1.2.1.97" evidence="5"/>
<dbReference type="RefSeq" id="WP_039234556.1">
    <property type="nucleotide sequence ID" value="NZ_JWIR02000087.1"/>
</dbReference>
<dbReference type="SUPFAM" id="SSF53720">
    <property type="entry name" value="ALDH-like"/>
    <property type="match status" value="1"/>
</dbReference>
<dbReference type="Gene3D" id="3.40.309.10">
    <property type="entry name" value="Aldehyde Dehydrogenase, Chain A, domain 2"/>
    <property type="match status" value="1"/>
</dbReference>
<dbReference type="FunFam" id="3.40.309.10:FF:000009">
    <property type="entry name" value="Aldehyde dehydrogenase A"/>
    <property type="match status" value="1"/>
</dbReference>
<dbReference type="STRING" id="1221996.QY95_04003"/>
<dbReference type="InterPro" id="IPR016163">
    <property type="entry name" value="Ald_DH_C"/>
</dbReference>
<comment type="similarity">
    <text evidence="1">Belongs to the aldehyde dehydrogenase family.</text>
</comment>
<dbReference type="InterPro" id="IPR051020">
    <property type="entry name" value="ALDH-related_metabolic_enz"/>
</dbReference>
<comment type="function">
    <text evidence="4">Part of the sulfo-TAL (or sulfo-SFT) pathway, a D-sulfoquinovose degradation pathway that produces sulfolactate (SL). Catalyzes the oxidation of 3-sulfolactaldehyde (SLA) to sulfolactate (SL).</text>
</comment>
<proteinExistence type="inferred from homology"/>
<dbReference type="Proteomes" id="UP000031563">
    <property type="component" value="Unassembled WGS sequence"/>
</dbReference>
<dbReference type="PANTHER" id="PTHR42991:SF1">
    <property type="entry name" value="ALDEHYDE DEHYDROGENASE"/>
    <property type="match status" value="1"/>
</dbReference>
<dbReference type="EMBL" id="JWIR02000087">
    <property type="protein sequence ID" value="KKB34261.1"/>
    <property type="molecule type" value="Genomic_DNA"/>
</dbReference>
<evidence type="ECO:0000256" key="5">
    <source>
        <dbReference type="ARBA" id="ARBA00066984"/>
    </source>
</evidence>
<dbReference type="PANTHER" id="PTHR42991">
    <property type="entry name" value="ALDEHYDE DEHYDROGENASE"/>
    <property type="match status" value="1"/>
</dbReference>
<evidence type="ECO:0000313" key="9">
    <source>
        <dbReference type="Proteomes" id="UP000031563"/>
    </source>
</evidence>
<accession>A0A0F5HLU8</accession>
<dbReference type="Gene3D" id="3.40.605.10">
    <property type="entry name" value="Aldehyde Dehydrogenase, Chain A, domain 1"/>
    <property type="match status" value="1"/>
</dbReference>
<dbReference type="CDD" id="cd07149">
    <property type="entry name" value="ALDH_y4uC"/>
    <property type="match status" value="1"/>
</dbReference>
<reference evidence="8" key="1">
    <citation type="submission" date="2015-02" db="EMBL/GenBank/DDBJ databases">
        <title>Genome Assembly of Bacillaceae bacterium MTCC 8252.</title>
        <authorList>
            <person name="Verma A."/>
            <person name="Khatri I."/>
            <person name="Mual P."/>
            <person name="Subramanian S."/>
            <person name="Krishnamurthi S."/>
        </authorList>
    </citation>
    <scope>NUCLEOTIDE SEQUENCE [LARGE SCALE GENOMIC DNA]</scope>
    <source>
        <strain evidence="8">MTCC 8252</strain>
    </source>
</reference>
<dbReference type="FunFam" id="3.40.605.10:FF:000007">
    <property type="entry name" value="NAD/NADP-dependent betaine aldehyde dehydrogenase"/>
    <property type="match status" value="1"/>
</dbReference>
<protein>
    <recommendedName>
        <fullName evidence="6">3-sulfolactaldehyde dehydrogenase</fullName>
        <ecNumber evidence="5">1.2.1.97</ecNumber>
    </recommendedName>
</protein>
<evidence type="ECO:0000256" key="3">
    <source>
        <dbReference type="ARBA" id="ARBA00050326"/>
    </source>
</evidence>
<dbReference type="OrthoDB" id="9762913at2"/>
<name>A0A0F5HLP8_BACTR</name>
<evidence type="ECO:0000256" key="4">
    <source>
        <dbReference type="ARBA" id="ARBA00054572"/>
    </source>
</evidence>
<accession>A0A0F5HLP8</accession>
<dbReference type="InterPro" id="IPR016162">
    <property type="entry name" value="Ald_DH_N"/>
</dbReference>
<evidence type="ECO:0000256" key="1">
    <source>
        <dbReference type="ARBA" id="ARBA00009986"/>
    </source>
</evidence>
<evidence type="ECO:0000256" key="2">
    <source>
        <dbReference type="ARBA" id="ARBA00023002"/>
    </source>
</evidence>
<keyword evidence="9" id="KW-1185">Reference proteome</keyword>
<dbReference type="AlphaFoldDB" id="A0A0F5HLP8"/>
<keyword evidence="2" id="KW-0560">Oxidoreductase</keyword>
<organism evidence="8 9">
    <name type="scientific">Bacillus thermotolerans</name>
    <name type="common">Quasibacillus thermotolerans</name>
    <dbReference type="NCBI Taxonomy" id="1221996"/>
    <lineage>
        <taxon>Bacteria</taxon>
        <taxon>Bacillati</taxon>
        <taxon>Bacillota</taxon>
        <taxon>Bacilli</taxon>
        <taxon>Bacillales</taxon>
        <taxon>Bacillaceae</taxon>
        <taxon>Bacillus</taxon>
    </lineage>
</organism>
<dbReference type="InterPro" id="IPR016161">
    <property type="entry name" value="Ald_DH/histidinol_DH"/>
</dbReference>
<evidence type="ECO:0000256" key="6">
    <source>
        <dbReference type="ARBA" id="ARBA00067277"/>
    </source>
</evidence>
<evidence type="ECO:0000313" key="8">
    <source>
        <dbReference type="EMBL" id="KKB34261.1"/>
    </source>
</evidence>
<dbReference type="Pfam" id="PF00171">
    <property type="entry name" value="Aldedh"/>
    <property type="match status" value="1"/>
</dbReference>
<dbReference type="InterPro" id="IPR015590">
    <property type="entry name" value="Aldehyde_DH_dom"/>
</dbReference>
<sequence>MRTKVSAHKMFLAGNWIGKEETIAVHDPQDHSIISTVPKASAEDMLLAVEEAKAGAEIASSMPVHERMAILNRAAQYIEDRQEQYAITIAREGSKTIREARKEVKRCIETLRISAEEARRIHGETIPFDQMKGSEERVGYYYRFPIGIVGAITPFNDPLNLVAHKVGPALASGNAIIVKPATATPLSALLLAEAFEEAGLPKKVLSVITGNGSEIGDSLVTHRDVRMISFTGGLEAGKKIARKAGLKKISMELGSNSPVIVLKDADLQEAAESIVSGAFCAAGQNCIGVQRVYIEQETFEAFSSLLIQQVNQCKTGNKMAESTDVGPMINEKEAMRVESWVNEAVSKGAGLLAGGKRNGAFYSPTVLTDVPDDCTIAKKEIFGPVVLLYPIDHLGEAIERSNDVNYGLQAGIFTKDLNKAFAAIRHLNVGGIMVNDSSDYRIDGMPFGGVKGSGLGREGVRFAIQEMTEPKVVCFKLNQSWQPNSI</sequence>
<gene>
    <name evidence="8" type="ORF">QY95_04003</name>
</gene>
<evidence type="ECO:0000259" key="7">
    <source>
        <dbReference type="Pfam" id="PF00171"/>
    </source>
</evidence>
<comment type="caution">
    <text evidence="8">The sequence shown here is derived from an EMBL/GenBank/DDBJ whole genome shotgun (WGS) entry which is preliminary data.</text>
</comment>
<comment type="catalytic activity">
    <reaction evidence="3">
        <text>(2S)-3-sulfolactaldehyde + NAD(+) + H2O = (2S)-3-sulfolactate + NADH + 2 H(+)</text>
        <dbReference type="Rhea" id="RHEA:47932"/>
        <dbReference type="ChEBI" id="CHEBI:15377"/>
        <dbReference type="ChEBI" id="CHEBI:15378"/>
        <dbReference type="ChEBI" id="CHEBI:57540"/>
        <dbReference type="ChEBI" id="CHEBI:57945"/>
        <dbReference type="ChEBI" id="CHEBI:61289"/>
        <dbReference type="ChEBI" id="CHEBI:90109"/>
        <dbReference type="EC" id="1.2.1.97"/>
    </reaction>
    <physiologicalReaction direction="left-to-right" evidence="3">
        <dbReference type="Rhea" id="RHEA:47933"/>
    </physiologicalReaction>
</comment>